<dbReference type="SUPFAM" id="SSF55729">
    <property type="entry name" value="Acyl-CoA N-acyltransferases (Nat)"/>
    <property type="match status" value="1"/>
</dbReference>
<keyword evidence="3" id="KW-1185">Reference proteome</keyword>
<reference evidence="2 3" key="1">
    <citation type="submission" date="2016-06" db="EMBL/GenBank/DDBJ databases">
        <title>Genome sequence of Porphyrobacter dokdonensis DSW-74.</title>
        <authorList>
            <person name="Kim J.F."/>
            <person name="Song J.Y."/>
        </authorList>
    </citation>
    <scope>NUCLEOTIDE SEQUENCE [LARGE SCALE GENOMIC DNA]</scope>
    <source>
        <strain evidence="2 3">DSW-74</strain>
    </source>
</reference>
<dbReference type="EMBL" id="LZYB01000006">
    <property type="protein sequence ID" value="OBV10320.1"/>
    <property type="molecule type" value="Genomic_DNA"/>
</dbReference>
<evidence type="ECO:0000313" key="3">
    <source>
        <dbReference type="Proteomes" id="UP000092484"/>
    </source>
</evidence>
<comment type="caution">
    <text evidence="2">The sequence shown here is derived from an EMBL/GenBank/DDBJ whole genome shotgun (WGS) entry which is preliminary data.</text>
</comment>
<dbReference type="InterPro" id="IPR038740">
    <property type="entry name" value="BioF2-like_GNAT_dom"/>
</dbReference>
<dbReference type="RefSeq" id="WP_068865115.1">
    <property type="nucleotide sequence ID" value="NZ_LZYB01000006.1"/>
</dbReference>
<gene>
    <name evidence="2" type="ORF">I603_2282</name>
</gene>
<protein>
    <submittedName>
        <fullName evidence="2">Protein involved in cellulose biosynthesis (CelD)</fullName>
    </submittedName>
</protein>
<evidence type="ECO:0000313" key="2">
    <source>
        <dbReference type="EMBL" id="OBV10320.1"/>
    </source>
</evidence>
<organism evidence="2 3">
    <name type="scientific">Erythrobacter dokdonensis DSW-74</name>
    <dbReference type="NCBI Taxonomy" id="1300349"/>
    <lineage>
        <taxon>Bacteria</taxon>
        <taxon>Pseudomonadati</taxon>
        <taxon>Pseudomonadota</taxon>
        <taxon>Alphaproteobacteria</taxon>
        <taxon>Sphingomonadales</taxon>
        <taxon>Erythrobacteraceae</taxon>
        <taxon>Erythrobacter/Porphyrobacter group</taxon>
        <taxon>Erythrobacter</taxon>
    </lineage>
</organism>
<accession>A0A1A7BGI8</accession>
<feature type="domain" description="BioF2-like acetyltransferase" evidence="1">
    <location>
        <begin position="213"/>
        <end position="333"/>
    </location>
</feature>
<dbReference type="STRING" id="1300349.I603_2282"/>
<dbReference type="InterPro" id="IPR016181">
    <property type="entry name" value="Acyl_CoA_acyltransferase"/>
</dbReference>
<name>A0A1A7BGI8_9SPHN</name>
<sequence length="391" mass="43039">MKSFPETAFASAAQGHARAKHPDATHGLKVDFLAPSGLAIEERARWARLSARAGPGNIFAQDWFMEPALRHCGNATSLRLAVVRQLTGEWLGVVPLTFETSLGNGPLPSRHTWLATNQFIGTPLILPGAERVFWYALLARLDRRPGVSLALCCEGLPLDDPSTLALNSLCAEQDRLIHCTSRFERPARLARSKHAENPGATRKLDKRLDGLEQRLAQALGPVSFTLHTRLEETDAWIAAFLALERAGWKGRAASALACCTSTAGLFREVIRNGQRLGVARLASLRAGDRIVAMSCWFVDRGQGFGFKMAYGETWRSHAPGRLLMRYVAGHLDDDPPVLFDTCNRPGTPSDALWPDRRELGSFVVAIGGWCRRAMLAGLLDARSRWQERKTA</sequence>
<dbReference type="AlphaFoldDB" id="A0A1A7BGI8"/>
<proteinExistence type="predicted"/>
<evidence type="ECO:0000259" key="1">
    <source>
        <dbReference type="Pfam" id="PF13480"/>
    </source>
</evidence>
<dbReference type="Pfam" id="PF13480">
    <property type="entry name" value="Acetyltransf_6"/>
    <property type="match status" value="1"/>
</dbReference>
<dbReference type="Proteomes" id="UP000092484">
    <property type="component" value="Unassembled WGS sequence"/>
</dbReference>